<evidence type="ECO:0000313" key="2">
    <source>
        <dbReference type="Proteomes" id="UP001592531"/>
    </source>
</evidence>
<gene>
    <name evidence="1" type="ORF">ACEZDE_31050</name>
</gene>
<evidence type="ECO:0000313" key="1">
    <source>
        <dbReference type="EMBL" id="MFC1421048.1"/>
    </source>
</evidence>
<dbReference type="RefSeq" id="WP_380543496.1">
    <property type="nucleotide sequence ID" value="NZ_JBHFAB010000033.1"/>
</dbReference>
<keyword evidence="2" id="KW-1185">Reference proteome</keyword>
<dbReference type="InterPro" id="IPR021257">
    <property type="entry name" value="DUF2809"/>
</dbReference>
<organism evidence="1 2">
    <name type="scientific">Streptacidiphilus cavernicola</name>
    <dbReference type="NCBI Taxonomy" id="3342716"/>
    <lineage>
        <taxon>Bacteria</taxon>
        <taxon>Bacillati</taxon>
        <taxon>Actinomycetota</taxon>
        <taxon>Actinomycetes</taxon>
        <taxon>Kitasatosporales</taxon>
        <taxon>Streptomycetaceae</taxon>
        <taxon>Streptacidiphilus</taxon>
    </lineage>
</organism>
<reference evidence="1 2" key="1">
    <citation type="submission" date="2024-09" db="EMBL/GenBank/DDBJ databases">
        <authorList>
            <person name="Lee S.D."/>
        </authorList>
    </citation>
    <scope>NUCLEOTIDE SEQUENCE [LARGE SCALE GENOMIC DNA]</scope>
    <source>
        <strain evidence="1 2">N8-3</strain>
    </source>
</reference>
<sequence>MPLTRGRAAVAVAGTVAVGLVAPGLVGAWTGGVLYTLLLWTLVLLAAPRTRPAVAAAVALAVSWAVEFSQLSPYSAELARHSRLARLALGSTFDVADLPWYALGAAVAFLLHTWWNGAAAEPAAAEPAAN</sequence>
<dbReference type="EMBL" id="JBHFAB010000033">
    <property type="protein sequence ID" value="MFC1421048.1"/>
    <property type="molecule type" value="Genomic_DNA"/>
</dbReference>
<name>A0ABV6W5K7_9ACTN</name>
<proteinExistence type="predicted"/>
<accession>A0ABV6W5K7</accession>
<comment type="caution">
    <text evidence="1">The sequence shown here is derived from an EMBL/GenBank/DDBJ whole genome shotgun (WGS) entry which is preliminary data.</text>
</comment>
<protein>
    <submittedName>
        <fullName evidence="1">DUF2809 domain-containing protein</fullName>
    </submittedName>
</protein>
<dbReference type="Pfam" id="PF10990">
    <property type="entry name" value="DUF2809"/>
    <property type="match status" value="1"/>
</dbReference>
<dbReference type="Proteomes" id="UP001592531">
    <property type="component" value="Unassembled WGS sequence"/>
</dbReference>